<feature type="region of interest" description="Disordered" evidence="7">
    <location>
        <begin position="408"/>
        <end position="473"/>
    </location>
</feature>
<feature type="transmembrane region" description="Helical" evidence="8">
    <location>
        <begin position="375"/>
        <end position="396"/>
    </location>
</feature>
<dbReference type="InterPro" id="IPR016439">
    <property type="entry name" value="Lag1/Lac1-like"/>
</dbReference>
<dbReference type="AlphaFoldDB" id="A0AAI8YUD2"/>
<organism evidence="10 11">
    <name type="scientific">Lecanosticta acicola</name>
    <dbReference type="NCBI Taxonomy" id="111012"/>
    <lineage>
        <taxon>Eukaryota</taxon>
        <taxon>Fungi</taxon>
        <taxon>Dikarya</taxon>
        <taxon>Ascomycota</taxon>
        <taxon>Pezizomycotina</taxon>
        <taxon>Dothideomycetes</taxon>
        <taxon>Dothideomycetidae</taxon>
        <taxon>Mycosphaerellales</taxon>
        <taxon>Mycosphaerellaceae</taxon>
        <taxon>Lecanosticta</taxon>
    </lineage>
</organism>
<feature type="transmembrane region" description="Helical" evidence="8">
    <location>
        <begin position="74"/>
        <end position="91"/>
    </location>
</feature>
<evidence type="ECO:0000256" key="8">
    <source>
        <dbReference type="SAM" id="Phobius"/>
    </source>
</evidence>
<dbReference type="InterPro" id="IPR006634">
    <property type="entry name" value="TLC-dom"/>
</dbReference>
<evidence type="ECO:0000256" key="4">
    <source>
        <dbReference type="ARBA" id="ARBA00022989"/>
    </source>
</evidence>
<feature type="region of interest" description="Disordered" evidence="7">
    <location>
        <begin position="1"/>
        <end position="33"/>
    </location>
</feature>
<proteinExistence type="inferred from homology"/>
<dbReference type="Pfam" id="PF03798">
    <property type="entry name" value="TRAM_LAG1_CLN8"/>
    <property type="match status" value="1"/>
</dbReference>
<feature type="compositionally biased region" description="Acidic residues" evidence="7">
    <location>
        <begin position="416"/>
        <end position="425"/>
    </location>
</feature>
<feature type="region of interest" description="Disordered" evidence="7">
    <location>
        <begin position="495"/>
        <end position="517"/>
    </location>
</feature>
<keyword evidence="11" id="KW-1185">Reference proteome</keyword>
<dbReference type="GO" id="GO:0016020">
    <property type="term" value="C:membrane"/>
    <property type="evidence" value="ECO:0007669"/>
    <property type="project" value="UniProtKB-SubCell"/>
</dbReference>
<feature type="transmembrane region" description="Helical" evidence="8">
    <location>
        <begin position="240"/>
        <end position="259"/>
    </location>
</feature>
<name>A0AAI8YUD2_9PEZI</name>
<gene>
    <name evidence="10" type="ORF">LECACI_7A002163</name>
</gene>
<comment type="similarity">
    <text evidence="2">Belongs to the sphingosine N-acyltransferase family.</text>
</comment>
<feature type="compositionally biased region" description="Pro residues" evidence="7">
    <location>
        <begin position="12"/>
        <end position="28"/>
    </location>
</feature>
<keyword evidence="3 6" id="KW-0812">Transmembrane</keyword>
<evidence type="ECO:0000313" key="10">
    <source>
        <dbReference type="EMBL" id="CAK3882195.1"/>
    </source>
</evidence>
<dbReference type="PANTHER" id="PTHR12560:SF0">
    <property type="entry name" value="LD18904P"/>
    <property type="match status" value="1"/>
</dbReference>
<dbReference type="EMBL" id="CAVMBE010000009">
    <property type="protein sequence ID" value="CAK3882195.1"/>
    <property type="molecule type" value="Genomic_DNA"/>
</dbReference>
<comment type="subcellular location">
    <subcellularLocation>
        <location evidence="1">Membrane</location>
        <topology evidence="1">Multi-pass membrane protein</topology>
    </subcellularLocation>
</comment>
<sequence>MAPQLKAGAPNLSPPSPQLGSNTPPPRPESNVDDLAVCASSGDFVTPKRRNMRNSKDHESIGSALRKMVMQHQLGLPLNFIVLLAMSHMLFPSLRDRTRACFILSYPTAVEGQYSQGPLDLYLVGSCIVYFTAFRAFMLDYVLLPLAGKCGIGKRKGKVRFAEQAYLLTYYTIFWSWGVYVFWQDTPSDAKNLKDVLASMWTEYPRLTIPTGIKLYYLSQLAFWIQQILVIHLEERRKDHYQMLMHHFVTVGLMMSSYSCRLWRVGNAILVLMDIVDLVFPLAKIFRYVGWQTACDAMFGVFVITWISARHVGYLAVCWSIYEHINGVNMRYGTFSLATGKLISTDGGNEVFANVFQPILRPDAKTVGLNAYMKYGFLGLLLSLQIITLVWLVMILRVVVRVLRGQGADDTRSDDEGGEEAEDEVPGPIPAQADAEKPRFIEVETSSDEVTWPTRNARHSSSNMGRRKAKGISSGLNLGEHKEILNRIGCLSEEQLAREREKREGSTTPQPPNDAKR</sequence>
<dbReference type="GO" id="GO:0046513">
    <property type="term" value="P:ceramide biosynthetic process"/>
    <property type="evidence" value="ECO:0007669"/>
    <property type="project" value="InterPro"/>
</dbReference>
<accession>A0AAI8YUD2</accession>
<evidence type="ECO:0000256" key="3">
    <source>
        <dbReference type="ARBA" id="ARBA00022692"/>
    </source>
</evidence>
<evidence type="ECO:0000256" key="7">
    <source>
        <dbReference type="SAM" id="MobiDB-lite"/>
    </source>
</evidence>
<dbReference type="PROSITE" id="PS50922">
    <property type="entry name" value="TLC"/>
    <property type="match status" value="1"/>
</dbReference>
<dbReference type="PANTHER" id="PTHR12560">
    <property type="entry name" value="LONGEVITY ASSURANCE FACTOR 1 LAG1"/>
    <property type="match status" value="1"/>
</dbReference>
<evidence type="ECO:0000259" key="9">
    <source>
        <dbReference type="PROSITE" id="PS50922"/>
    </source>
</evidence>
<evidence type="ECO:0000256" key="1">
    <source>
        <dbReference type="ARBA" id="ARBA00004141"/>
    </source>
</evidence>
<evidence type="ECO:0000256" key="5">
    <source>
        <dbReference type="ARBA" id="ARBA00023136"/>
    </source>
</evidence>
<dbReference type="SMART" id="SM00724">
    <property type="entry name" value="TLC"/>
    <property type="match status" value="1"/>
</dbReference>
<dbReference type="GO" id="GO:0050291">
    <property type="term" value="F:sphingosine N-acyltransferase activity"/>
    <property type="evidence" value="ECO:0007669"/>
    <property type="project" value="InterPro"/>
</dbReference>
<evidence type="ECO:0000256" key="2">
    <source>
        <dbReference type="ARBA" id="ARBA00009808"/>
    </source>
</evidence>
<feature type="transmembrane region" description="Helical" evidence="8">
    <location>
        <begin position="165"/>
        <end position="183"/>
    </location>
</feature>
<comment type="caution">
    <text evidence="10">The sequence shown here is derived from an EMBL/GenBank/DDBJ whole genome shotgun (WGS) entry which is preliminary data.</text>
</comment>
<feature type="domain" description="TLC" evidence="9">
    <location>
        <begin position="156"/>
        <end position="404"/>
    </location>
</feature>
<feature type="compositionally biased region" description="Basic and acidic residues" evidence="7">
    <location>
        <begin position="495"/>
        <end position="505"/>
    </location>
</feature>
<keyword evidence="5 6" id="KW-0472">Membrane</keyword>
<keyword evidence="4 8" id="KW-1133">Transmembrane helix</keyword>
<evidence type="ECO:0000313" key="11">
    <source>
        <dbReference type="Proteomes" id="UP001296104"/>
    </source>
</evidence>
<feature type="transmembrane region" description="Helical" evidence="8">
    <location>
        <begin position="121"/>
        <end position="144"/>
    </location>
</feature>
<reference evidence="10" key="1">
    <citation type="submission" date="2023-11" db="EMBL/GenBank/DDBJ databases">
        <authorList>
            <person name="Alioto T."/>
            <person name="Alioto T."/>
            <person name="Gomez Garrido J."/>
        </authorList>
    </citation>
    <scope>NUCLEOTIDE SEQUENCE</scope>
</reference>
<dbReference type="Proteomes" id="UP001296104">
    <property type="component" value="Unassembled WGS sequence"/>
</dbReference>
<protein>
    <submittedName>
        <fullName evidence="10">Sphingosine N-acyltransferase lag1</fullName>
    </submittedName>
</protein>
<evidence type="ECO:0000256" key="6">
    <source>
        <dbReference type="PROSITE-ProRule" id="PRU00205"/>
    </source>
</evidence>